<keyword evidence="12" id="KW-1185">Reference proteome</keyword>
<organism evidence="11 12">
    <name type="scientific">Sphingomonas japonica</name>
    <dbReference type="NCBI Taxonomy" id="511662"/>
    <lineage>
        <taxon>Bacteria</taxon>
        <taxon>Pseudomonadati</taxon>
        <taxon>Pseudomonadota</taxon>
        <taxon>Alphaproteobacteria</taxon>
        <taxon>Sphingomonadales</taxon>
        <taxon>Sphingomonadaceae</taxon>
        <taxon>Sphingomonas</taxon>
    </lineage>
</organism>
<dbReference type="Gene3D" id="2.40.170.20">
    <property type="entry name" value="TonB-dependent receptor, beta-barrel domain"/>
    <property type="match status" value="1"/>
</dbReference>
<dbReference type="Gene3D" id="2.170.130.10">
    <property type="entry name" value="TonB-dependent receptor, plug domain"/>
    <property type="match status" value="1"/>
</dbReference>
<dbReference type="InterPro" id="IPR057601">
    <property type="entry name" value="Oar-like_b-barrel"/>
</dbReference>
<keyword evidence="6 7" id="KW-0998">Cell outer membrane</keyword>
<dbReference type="PROSITE" id="PS52016">
    <property type="entry name" value="TONB_DEPENDENT_REC_3"/>
    <property type="match status" value="1"/>
</dbReference>
<dbReference type="Pfam" id="PF25183">
    <property type="entry name" value="OMP_b-brl_4"/>
    <property type="match status" value="2"/>
</dbReference>
<evidence type="ECO:0000256" key="2">
    <source>
        <dbReference type="ARBA" id="ARBA00022448"/>
    </source>
</evidence>
<feature type="signal peptide" evidence="8">
    <location>
        <begin position="1"/>
        <end position="34"/>
    </location>
</feature>
<evidence type="ECO:0000256" key="5">
    <source>
        <dbReference type="ARBA" id="ARBA00023136"/>
    </source>
</evidence>
<evidence type="ECO:0000256" key="1">
    <source>
        <dbReference type="ARBA" id="ARBA00004571"/>
    </source>
</evidence>
<name>A0ABX0U051_9SPHN</name>
<protein>
    <submittedName>
        <fullName evidence="11">Outer membrane receptor protein involved in Fe transport</fullName>
    </submittedName>
</protein>
<evidence type="ECO:0000256" key="4">
    <source>
        <dbReference type="ARBA" id="ARBA00022692"/>
    </source>
</evidence>
<evidence type="ECO:0000313" key="11">
    <source>
        <dbReference type="EMBL" id="NIJ23889.1"/>
    </source>
</evidence>
<dbReference type="PANTHER" id="PTHR30069:SF46">
    <property type="entry name" value="OAR PROTEIN"/>
    <property type="match status" value="1"/>
</dbReference>
<comment type="subcellular location">
    <subcellularLocation>
        <location evidence="1 7">Cell outer membrane</location>
        <topology evidence="1 7">Multi-pass membrane protein</topology>
    </subcellularLocation>
</comment>
<evidence type="ECO:0000259" key="10">
    <source>
        <dbReference type="Pfam" id="PF25183"/>
    </source>
</evidence>
<sequence>MKTLHQITRTLRGGTALQALALVGAAAGSAVAFAAPAAAQDLTAGAINGTVTDDAGNTVAGATVTLTSNDQGFTRTATTSGSGGFRFNGLAPGSYDIAIESSAGNYRAEGVQVQPSGTASINATVSTAEEIVVTGSAIQQDFVGTETGVTIDLEDFVKTAPINRNIQSVILLAPSTSQGDSAFGNQISVGGSSIAENAYYINGLNITNFDNYVGAARVPFEFCKSVEVKSGGYAAEYGRATGGIINSVSKAGTNDFTAAMHLNWEPNFLESRGRNIQTCEGDPGELVCVNSTNRQLDQSESYSAILEAGGPIIRDRLFLYGLVEFREDTSLTINRNTGIATSQESNDPFYAIKADAYPIDGQHLEFTLFDQRRTNTVRQLAYNEVDGEGVIGGANNIQDQINGGVSFVGKYTGNFTDWLTVSGAYGRTRDRFETIGIDAGSSDFFFQNASGAEVAGVPNGGVFTGQGTSGRDFPYTTEREFYRADVDLFVTLLGDHHFRGGFDVENNTLVHTSVRTGGDALFNAGFLSEEALAAGAGGGGAALILRANNIVEVNYFNSGGAFAATNRAFYIQDEWRVTDRFTLNLGLRRDDFKLDKPDGSEYINLPENYAPRIGFTYNLWPERQGKLFGSYGQYFLPVASNTAFRQAGSEFFFRERFQFGGFGPGNLPILGAQVTNDSTYQGVCPFGLTTVSSGQNCSITGDGSVAPTGASLSTTLEATRQTEFIVGYEHRFGEITLGLNYTHRELDTTAEDVAVDAAVLAYCDENGLVGCEDTWTGFHQYVILNPGSSATFNLNGQDGRQITLDAETLAYPKATRTYDAVEFTFDKAWDGTWSLGGSYSWSEAKGNSEGFVQSDFGQDDAGITQDYDSVGFTDGATGLLPNHRRHRFKVYGAVALSEQFTVGANIRVDSPRPLSCFGFNPNPNYNDPDGDPYSDFGNLYGAASRFCGTGPVNADGAQTESVQVPRGTALESSWIETIDLSARYNIPFGDRIVTLRGDVFNLLNSQGVQQRNETGDLDLYTPDGADFPAGVFPNPNYGQATLYQTPRYVRLGVDISF</sequence>
<dbReference type="SUPFAM" id="SSF56935">
    <property type="entry name" value="Porins"/>
    <property type="match status" value="1"/>
</dbReference>
<feature type="domain" description="TonB-dependent transporter Oar-like beta-barrel" evidence="10">
    <location>
        <begin position="335"/>
        <end position="588"/>
    </location>
</feature>
<dbReference type="Gene3D" id="2.60.40.1120">
    <property type="entry name" value="Carboxypeptidase-like, regulatory domain"/>
    <property type="match status" value="1"/>
</dbReference>
<dbReference type="EMBL" id="JAASQP010000001">
    <property type="protein sequence ID" value="NIJ23889.1"/>
    <property type="molecule type" value="Genomic_DNA"/>
</dbReference>
<proteinExistence type="inferred from homology"/>
<comment type="caution">
    <text evidence="11">The sequence shown here is derived from an EMBL/GenBank/DDBJ whole genome shotgun (WGS) entry which is preliminary data.</text>
</comment>
<reference evidence="11 12" key="1">
    <citation type="submission" date="2020-03" db="EMBL/GenBank/DDBJ databases">
        <title>Genomic Encyclopedia of Type Strains, Phase IV (KMG-IV): sequencing the most valuable type-strain genomes for metagenomic binning, comparative biology and taxonomic classification.</title>
        <authorList>
            <person name="Goeker M."/>
        </authorList>
    </citation>
    <scope>NUCLEOTIDE SEQUENCE [LARGE SCALE GENOMIC DNA]</scope>
    <source>
        <strain evidence="11 12">DSM 22753</strain>
    </source>
</reference>
<keyword evidence="8" id="KW-0732">Signal</keyword>
<comment type="similarity">
    <text evidence="7">Belongs to the TonB-dependent receptor family.</text>
</comment>
<dbReference type="InterPro" id="IPR037066">
    <property type="entry name" value="Plug_dom_sf"/>
</dbReference>
<feature type="domain" description="TonB-dependent transporter Oar-like beta-barrel" evidence="10">
    <location>
        <begin position="607"/>
        <end position="1013"/>
    </location>
</feature>
<feature type="domain" description="TonB-dependent receptor plug" evidence="9">
    <location>
        <begin position="161"/>
        <end position="243"/>
    </location>
</feature>
<evidence type="ECO:0000256" key="6">
    <source>
        <dbReference type="ARBA" id="ARBA00023237"/>
    </source>
</evidence>
<dbReference type="SUPFAM" id="SSF49478">
    <property type="entry name" value="Cna protein B-type domain"/>
    <property type="match status" value="1"/>
</dbReference>
<evidence type="ECO:0000256" key="7">
    <source>
        <dbReference type="PROSITE-ProRule" id="PRU01360"/>
    </source>
</evidence>
<keyword evidence="3 7" id="KW-1134">Transmembrane beta strand</keyword>
<dbReference type="Pfam" id="PF13620">
    <property type="entry name" value="CarboxypepD_reg"/>
    <property type="match status" value="1"/>
</dbReference>
<evidence type="ECO:0000259" key="9">
    <source>
        <dbReference type="Pfam" id="PF07715"/>
    </source>
</evidence>
<dbReference type="PANTHER" id="PTHR30069">
    <property type="entry name" value="TONB-DEPENDENT OUTER MEMBRANE RECEPTOR"/>
    <property type="match status" value="1"/>
</dbReference>
<dbReference type="RefSeq" id="WP_166745456.1">
    <property type="nucleotide sequence ID" value="NZ_JAASQP010000001.1"/>
</dbReference>
<dbReference type="Pfam" id="PF07715">
    <property type="entry name" value="Plug"/>
    <property type="match status" value="1"/>
</dbReference>
<evidence type="ECO:0000256" key="3">
    <source>
        <dbReference type="ARBA" id="ARBA00022452"/>
    </source>
</evidence>
<evidence type="ECO:0000313" key="12">
    <source>
        <dbReference type="Proteomes" id="UP000788153"/>
    </source>
</evidence>
<keyword evidence="2 7" id="KW-0813">Transport</keyword>
<keyword evidence="5 7" id="KW-0472">Membrane</keyword>
<keyword evidence="11" id="KW-0675">Receptor</keyword>
<dbReference type="InterPro" id="IPR012910">
    <property type="entry name" value="Plug_dom"/>
</dbReference>
<gene>
    <name evidence="11" type="ORF">FHT01_001431</name>
</gene>
<feature type="chain" id="PRO_5045696465" evidence="8">
    <location>
        <begin position="35"/>
        <end position="1057"/>
    </location>
</feature>
<keyword evidence="4 7" id="KW-0812">Transmembrane</keyword>
<dbReference type="Proteomes" id="UP000788153">
    <property type="component" value="Unassembled WGS sequence"/>
</dbReference>
<dbReference type="InterPro" id="IPR036942">
    <property type="entry name" value="Beta-barrel_TonB_sf"/>
</dbReference>
<dbReference type="InterPro" id="IPR039426">
    <property type="entry name" value="TonB-dep_rcpt-like"/>
</dbReference>
<accession>A0ABX0U051</accession>
<evidence type="ECO:0000256" key="8">
    <source>
        <dbReference type="SAM" id="SignalP"/>
    </source>
</evidence>